<evidence type="ECO:0000259" key="2">
    <source>
        <dbReference type="PROSITE" id="PS50206"/>
    </source>
</evidence>
<dbReference type="PROSITE" id="PS50206">
    <property type="entry name" value="RHODANESE_3"/>
    <property type="match status" value="1"/>
</dbReference>
<dbReference type="OrthoDB" id="9807812at2"/>
<dbReference type="PANTHER" id="PTHR43031:SF18">
    <property type="entry name" value="RHODANESE-RELATED SULFURTRANSFERASES"/>
    <property type="match status" value="1"/>
</dbReference>
<feature type="domain" description="Rhodanese" evidence="2">
    <location>
        <begin position="15"/>
        <end position="101"/>
    </location>
</feature>
<name>A0A4R6FDM9_9SPHN</name>
<evidence type="ECO:0000313" key="3">
    <source>
        <dbReference type="EMBL" id="TDN78760.1"/>
    </source>
</evidence>
<dbReference type="Pfam" id="PF00581">
    <property type="entry name" value="Rhodanese"/>
    <property type="match status" value="1"/>
</dbReference>
<dbReference type="Gene3D" id="3.40.250.10">
    <property type="entry name" value="Rhodanese-like domain"/>
    <property type="match status" value="1"/>
</dbReference>
<dbReference type="EMBL" id="SNWD01000015">
    <property type="protein sequence ID" value="TDN78760.1"/>
    <property type="molecule type" value="Genomic_DNA"/>
</dbReference>
<dbReference type="Gene3D" id="6.10.140.1340">
    <property type="match status" value="1"/>
</dbReference>
<keyword evidence="1" id="KW-0472">Membrane</keyword>
<protein>
    <submittedName>
        <fullName evidence="3">Rhodanese-related sulfurtransferase</fullName>
    </submittedName>
</protein>
<keyword evidence="3" id="KW-0808">Transferase</keyword>
<dbReference type="Proteomes" id="UP000295493">
    <property type="component" value="Unassembled WGS sequence"/>
</dbReference>
<dbReference type="InterPro" id="IPR050229">
    <property type="entry name" value="GlpE_sulfurtransferase"/>
</dbReference>
<keyword evidence="1" id="KW-0812">Transmembrane</keyword>
<gene>
    <name evidence="3" type="ORF">EV664_11523</name>
</gene>
<sequence length="172" mass="18200">MTIESISPDHARKAMESGARLIDIRDADEHARAHVPGAANLPLSRINELIADGRPVVFYCRSGRRTSEHAGTLLAAAGGTECYLLDGGLEAWQRAGLPTHIDPGQPLEIMRQVQIAAGMLVLTGVALGLLVTPVFFGLSAFVGAGLTFAGISGWCGMASLLRVMPWNRRAAA</sequence>
<dbReference type="GO" id="GO:0016740">
    <property type="term" value="F:transferase activity"/>
    <property type="evidence" value="ECO:0007669"/>
    <property type="project" value="UniProtKB-KW"/>
</dbReference>
<keyword evidence="4" id="KW-1185">Reference proteome</keyword>
<dbReference type="PANTHER" id="PTHR43031">
    <property type="entry name" value="FAD-DEPENDENT OXIDOREDUCTASE"/>
    <property type="match status" value="1"/>
</dbReference>
<organism evidence="3 4">
    <name type="scientific">Stakelama pacifica</name>
    <dbReference type="NCBI Taxonomy" id="517720"/>
    <lineage>
        <taxon>Bacteria</taxon>
        <taxon>Pseudomonadati</taxon>
        <taxon>Pseudomonadota</taxon>
        <taxon>Alphaproteobacteria</taxon>
        <taxon>Sphingomonadales</taxon>
        <taxon>Sphingomonadaceae</taxon>
        <taxon>Stakelama</taxon>
    </lineage>
</organism>
<reference evidence="3 4" key="1">
    <citation type="submission" date="2019-03" db="EMBL/GenBank/DDBJ databases">
        <title>Genomic Encyclopedia of Type Strains, Phase IV (KMG-IV): sequencing the most valuable type-strain genomes for metagenomic binning, comparative biology and taxonomic classification.</title>
        <authorList>
            <person name="Goeker M."/>
        </authorList>
    </citation>
    <scope>NUCLEOTIDE SEQUENCE [LARGE SCALE GENOMIC DNA]</scope>
    <source>
        <strain evidence="3 4">DSM 25059</strain>
    </source>
</reference>
<dbReference type="SUPFAM" id="SSF52821">
    <property type="entry name" value="Rhodanese/Cell cycle control phosphatase"/>
    <property type="match status" value="1"/>
</dbReference>
<dbReference type="RefSeq" id="WP_133496810.1">
    <property type="nucleotide sequence ID" value="NZ_BMLU01000014.1"/>
</dbReference>
<proteinExistence type="predicted"/>
<accession>A0A4R6FDM9</accession>
<dbReference type="Pfam" id="PF11127">
    <property type="entry name" value="YgaP-like_TM"/>
    <property type="match status" value="1"/>
</dbReference>
<feature type="transmembrane region" description="Helical" evidence="1">
    <location>
        <begin position="142"/>
        <end position="161"/>
    </location>
</feature>
<evidence type="ECO:0000313" key="4">
    <source>
        <dbReference type="Proteomes" id="UP000295493"/>
    </source>
</evidence>
<dbReference type="InterPro" id="IPR036873">
    <property type="entry name" value="Rhodanese-like_dom_sf"/>
</dbReference>
<keyword evidence="1" id="KW-1133">Transmembrane helix</keyword>
<feature type="transmembrane region" description="Helical" evidence="1">
    <location>
        <begin position="115"/>
        <end position="136"/>
    </location>
</feature>
<dbReference type="SMART" id="SM00450">
    <property type="entry name" value="RHOD"/>
    <property type="match status" value="1"/>
</dbReference>
<dbReference type="InterPro" id="IPR001763">
    <property type="entry name" value="Rhodanese-like_dom"/>
</dbReference>
<comment type="caution">
    <text evidence="3">The sequence shown here is derived from an EMBL/GenBank/DDBJ whole genome shotgun (WGS) entry which is preliminary data.</text>
</comment>
<dbReference type="AlphaFoldDB" id="A0A4R6FDM9"/>
<evidence type="ECO:0000256" key="1">
    <source>
        <dbReference type="SAM" id="Phobius"/>
    </source>
</evidence>
<dbReference type="InterPro" id="IPR021309">
    <property type="entry name" value="YgaP-like_TM"/>
</dbReference>